<organism evidence="5 6">
    <name type="scientific">Colletotrichum zoysiae</name>
    <dbReference type="NCBI Taxonomy" id="1216348"/>
    <lineage>
        <taxon>Eukaryota</taxon>
        <taxon>Fungi</taxon>
        <taxon>Dikarya</taxon>
        <taxon>Ascomycota</taxon>
        <taxon>Pezizomycotina</taxon>
        <taxon>Sordariomycetes</taxon>
        <taxon>Hypocreomycetidae</taxon>
        <taxon>Glomerellales</taxon>
        <taxon>Glomerellaceae</taxon>
        <taxon>Colletotrichum</taxon>
        <taxon>Colletotrichum graminicola species complex</taxon>
    </lineage>
</organism>
<dbReference type="Pfam" id="PF13472">
    <property type="entry name" value="Lipase_GDSL_2"/>
    <property type="match status" value="1"/>
</dbReference>
<dbReference type="InterPro" id="IPR028994">
    <property type="entry name" value="Integrin_alpha_N"/>
</dbReference>
<dbReference type="Gene3D" id="3.40.390.10">
    <property type="entry name" value="Collagenase (Catalytic Domain)"/>
    <property type="match status" value="1"/>
</dbReference>
<dbReference type="Pfam" id="PF13517">
    <property type="entry name" value="FG-GAP_3"/>
    <property type="match status" value="2"/>
</dbReference>
<feature type="domain" description="SGNH hydrolase-type esterase" evidence="4">
    <location>
        <begin position="407"/>
        <end position="579"/>
    </location>
</feature>
<accession>A0AAD9HQY5</accession>
<dbReference type="InterPro" id="IPR013517">
    <property type="entry name" value="FG-GAP"/>
</dbReference>
<dbReference type="AlphaFoldDB" id="A0AAD9HQY5"/>
<gene>
    <name evidence="5" type="ORF">LX32DRAFT_554471</name>
</gene>
<dbReference type="InterPro" id="IPR051532">
    <property type="entry name" value="Ester_Hydrolysis_Enzymes"/>
</dbReference>
<name>A0AAD9HQY5_9PEZI</name>
<dbReference type="CDD" id="cd01833">
    <property type="entry name" value="XynB_like"/>
    <property type="match status" value="1"/>
</dbReference>
<evidence type="ECO:0000256" key="1">
    <source>
        <dbReference type="ARBA" id="ARBA00022729"/>
    </source>
</evidence>
<protein>
    <recommendedName>
        <fullName evidence="4">SGNH hydrolase-type esterase domain-containing protein</fullName>
    </recommendedName>
</protein>
<dbReference type="InterPro" id="IPR013830">
    <property type="entry name" value="SGNH_hydro"/>
</dbReference>
<feature type="chain" id="PRO_5042289927" description="SGNH hydrolase-type esterase domain-containing protein" evidence="3">
    <location>
        <begin position="21"/>
        <end position="955"/>
    </location>
</feature>
<comment type="caution">
    <text evidence="5">The sequence shown here is derived from an EMBL/GenBank/DDBJ whole genome shotgun (WGS) entry which is preliminary data.</text>
</comment>
<dbReference type="Gene3D" id="2.130.10.130">
    <property type="entry name" value="Integrin alpha, N-terminal"/>
    <property type="match status" value="1"/>
</dbReference>
<feature type="region of interest" description="Disordered" evidence="2">
    <location>
        <begin position="140"/>
        <end position="176"/>
    </location>
</feature>
<evidence type="ECO:0000256" key="2">
    <source>
        <dbReference type="SAM" id="MobiDB-lite"/>
    </source>
</evidence>
<dbReference type="EMBL" id="MU842826">
    <property type="protein sequence ID" value="KAK2032882.1"/>
    <property type="molecule type" value="Genomic_DNA"/>
</dbReference>
<dbReference type="Gene3D" id="3.40.50.1110">
    <property type="entry name" value="SGNH hydrolase"/>
    <property type="match status" value="1"/>
</dbReference>
<keyword evidence="1 3" id="KW-0732">Signal</keyword>
<dbReference type="InterPro" id="IPR024079">
    <property type="entry name" value="MetalloPept_cat_dom_sf"/>
</dbReference>
<feature type="compositionally biased region" description="Basic and acidic residues" evidence="2">
    <location>
        <begin position="140"/>
        <end position="153"/>
    </location>
</feature>
<dbReference type="GO" id="GO:0008237">
    <property type="term" value="F:metallopeptidase activity"/>
    <property type="evidence" value="ECO:0007669"/>
    <property type="project" value="InterPro"/>
</dbReference>
<evidence type="ECO:0000259" key="4">
    <source>
        <dbReference type="Pfam" id="PF13472"/>
    </source>
</evidence>
<evidence type="ECO:0000313" key="6">
    <source>
        <dbReference type="Proteomes" id="UP001232148"/>
    </source>
</evidence>
<sequence>MATFLFTTILSFLYVLPISAEPPNAAPDPSEITYPPLSQANTLGTRLFGYTGCQEPERRYINEAYDDMNKLVNRDGVMKDIDWRLSAATDFFGSYSGIHKLTEDVRAQIQQILAASSQVYYSTPGVRPSLWIRVRCSSEKGDPDNVCNDRGELDECGDSQPPTNGNPQLEAYSDPNSDNNDYSQITFCNTFFNTYSLAEAIQYGSGQPEPNERTNLQLYDNRARIFLHEVTHLDYFVNAPQRSPVTDDLVIEWKGDRGVKTTDFAYGALNTRILTKYKSRGFQGYYTQRNADNYAFYALSLYVQNIITDYPVYPITSKKPLKAPRDRNGRPLVYTFDDNNNLGLGLTADHPGCGDRNSAANATFNVIIDDFSDDDLYSTTQKVVRQAALANYWTFDTSGLNLRILPLGDSITNGFQSSSGNGYRLQLLDNLKGNTVDFVGSVQAGTMPDPDNEGHNGATIDQISSFATASLPQRPNVVLLHAGTNDINGNVDTANAPGRLSSLIDKVIAACPDAVILVAQILPIADAAANARVTAYNAALPDIIASKVDAGHHVMMVDMHSRLLSGSFADGLHPNDVGYSTMGDTWYSAIAYAASELGWIKDPVPGSGGGHVACATDPVWYPQGEIANGAGLGDNRYSSILCSDYPEDSTQCTCVNSPVTNLAYVETKVGDTCAGMSYDMIHAVHFADLNGDGRAEYLWVGADGSVTAFLNLGPTGSDPTKAATVGWLPSGVIATGAGGLRHQIQFADLNGDGRAEYLVVHANGSVSAWLNLGGPDNGPNAAKVSWLPQGLIATGTGSPGASVMFADLNGDGRADYLTVSPTGAVSAWLNLGSNIDNGPNAAKVSWLPQGVIATGVGSDRNATVIHDINGDGRADYLTINRNGIGAMNMWYNAGGPDNGANAAKVVWVPHGEIASGGAMQGNRVWLADINGDGRAEYLAIDPATSAVTAYLNGCQ</sequence>
<dbReference type="InterPro" id="IPR036514">
    <property type="entry name" value="SGNH_hydro_sf"/>
</dbReference>
<dbReference type="SUPFAM" id="SSF69318">
    <property type="entry name" value="Integrin alpha N-terminal domain"/>
    <property type="match status" value="1"/>
</dbReference>
<dbReference type="SUPFAM" id="SSF52266">
    <property type="entry name" value="SGNH hydrolase"/>
    <property type="match status" value="1"/>
</dbReference>
<evidence type="ECO:0000313" key="5">
    <source>
        <dbReference type="EMBL" id="KAK2032882.1"/>
    </source>
</evidence>
<dbReference type="GO" id="GO:0004622">
    <property type="term" value="F:phosphatidylcholine lysophospholipase activity"/>
    <property type="evidence" value="ECO:0007669"/>
    <property type="project" value="TreeGrafter"/>
</dbReference>
<dbReference type="Proteomes" id="UP001232148">
    <property type="component" value="Unassembled WGS sequence"/>
</dbReference>
<dbReference type="PANTHER" id="PTHR30383:SF5">
    <property type="entry name" value="SGNH HYDROLASE-TYPE ESTERASE DOMAIN-CONTAINING PROTEIN"/>
    <property type="match status" value="1"/>
</dbReference>
<dbReference type="PANTHER" id="PTHR30383">
    <property type="entry name" value="THIOESTERASE 1/PROTEASE 1/LYSOPHOSPHOLIPASE L1"/>
    <property type="match status" value="1"/>
</dbReference>
<proteinExistence type="predicted"/>
<keyword evidence="6" id="KW-1185">Reference proteome</keyword>
<feature type="signal peptide" evidence="3">
    <location>
        <begin position="1"/>
        <end position="20"/>
    </location>
</feature>
<reference evidence="5" key="1">
    <citation type="submission" date="2021-06" db="EMBL/GenBank/DDBJ databases">
        <title>Comparative genomics, transcriptomics and evolutionary studies reveal genomic signatures of adaptation to plant cell wall in hemibiotrophic fungi.</title>
        <authorList>
            <consortium name="DOE Joint Genome Institute"/>
            <person name="Baroncelli R."/>
            <person name="Diaz J.F."/>
            <person name="Benocci T."/>
            <person name="Peng M."/>
            <person name="Battaglia E."/>
            <person name="Haridas S."/>
            <person name="Andreopoulos W."/>
            <person name="Labutti K."/>
            <person name="Pangilinan J."/>
            <person name="Floch G.L."/>
            <person name="Makela M.R."/>
            <person name="Henrissat B."/>
            <person name="Grigoriev I.V."/>
            <person name="Crouch J.A."/>
            <person name="De Vries R.P."/>
            <person name="Sukno S.A."/>
            <person name="Thon M.R."/>
        </authorList>
    </citation>
    <scope>NUCLEOTIDE SEQUENCE</scope>
    <source>
        <strain evidence="5">MAFF235873</strain>
    </source>
</reference>
<evidence type="ECO:0000256" key="3">
    <source>
        <dbReference type="SAM" id="SignalP"/>
    </source>
</evidence>